<dbReference type="EMBL" id="JABRWJ010000012">
    <property type="protein sequence ID" value="NRF71435.1"/>
    <property type="molecule type" value="Genomic_DNA"/>
</dbReference>
<evidence type="ECO:0000313" key="2">
    <source>
        <dbReference type="EMBL" id="NRF71435.1"/>
    </source>
</evidence>
<evidence type="ECO:0000256" key="1">
    <source>
        <dbReference type="SAM" id="Coils"/>
    </source>
</evidence>
<evidence type="ECO:0008006" key="4">
    <source>
        <dbReference type="Google" id="ProtNLM"/>
    </source>
</evidence>
<comment type="caution">
    <text evidence="2">The sequence shown here is derived from an EMBL/GenBank/DDBJ whole genome shotgun (WGS) entry which is preliminary data.</text>
</comment>
<organism evidence="2 3">
    <name type="scientific">Pseudaquabacterium terrae</name>
    <dbReference type="NCBI Taxonomy" id="2732868"/>
    <lineage>
        <taxon>Bacteria</taxon>
        <taxon>Pseudomonadati</taxon>
        <taxon>Pseudomonadota</taxon>
        <taxon>Betaproteobacteria</taxon>
        <taxon>Burkholderiales</taxon>
        <taxon>Sphaerotilaceae</taxon>
        <taxon>Pseudaquabacterium</taxon>
    </lineage>
</organism>
<dbReference type="RefSeq" id="WP_173132623.1">
    <property type="nucleotide sequence ID" value="NZ_JABRWJ010000012.1"/>
</dbReference>
<evidence type="ECO:0000313" key="3">
    <source>
        <dbReference type="Proteomes" id="UP000737171"/>
    </source>
</evidence>
<name>A0ABX2ERX4_9BURK</name>
<accession>A0ABX2ERX4</accession>
<feature type="coiled-coil region" evidence="1">
    <location>
        <begin position="247"/>
        <end position="274"/>
    </location>
</feature>
<keyword evidence="1" id="KW-0175">Coiled coil</keyword>
<sequence>MPIDAIITLDTLTCSKESDGTGHSEPYLWPVLLRVDDETLATPQLLSSLHGPDLLARAVVKQDMKRGDSAPVPQGQRSFTFRFSDNLSMHNVILVVALLEHDETPERAVKQGYIAFRNEVPKAVGTLDRLLRLQSNDATVVNGAIAEVKTQVGDAVRAAIKNNLTASEKLRVLLGTLNLDDEIAVSHVRFAQLTTDAGAVLDQAFSTLLVRKTGSSNSTVTDLYNLRGRFQTRRVVRDRCQARVDAVKAAQEQVDAFEREIDELREQFQGAELNALIAKIREEDLDPALAALDAARAALARCRAGGVVVGGTEGVVTA</sequence>
<gene>
    <name evidence="2" type="ORF">HLB44_31060</name>
</gene>
<proteinExistence type="predicted"/>
<reference evidence="2 3" key="1">
    <citation type="submission" date="2020-05" db="EMBL/GenBank/DDBJ databases">
        <title>Aquincola sp. isolate from soil.</title>
        <authorList>
            <person name="Han J."/>
            <person name="Kim D.-U."/>
        </authorList>
    </citation>
    <scope>NUCLEOTIDE SEQUENCE [LARGE SCALE GENOMIC DNA]</scope>
    <source>
        <strain evidence="2 3">S2</strain>
    </source>
</reference>
<dbReference type="Proteomes" id="UP000737171">
    <property type="component" value="Unassembled WGS sequence"/>
</dbReference>
<keyword evidence="3" id="KW-1185">Reference proteome</keyword>
<protein>
    <recommendedName>
        <fullName evidence="4">DUF2326 domain-containing protein</fullName>
    </recommendedName>
</protein>